<protein>
    <recommendedName>
        <fullName evidence="3">SatD family (SatD)</fullName>
    </recommendedName>
</protein>
<dbReference type="Proteomes" id="UP000065807">
    <property type="component" value="Chromosome"/>
</dbReference>
<evidence type="ECO:0008006" key="3">
    <source>
        <dbReference type="Google" id="ProtNLM"/>
    </source>
</evidence>
<evidence type="ECO:0000313" key="2">
    <source>
        <dbReference type="Proteomes" id="UP000065807"/>
    </source>
</evidence>
<name>A0A0K2SR71_LIMPI</name>
<sequence>MGDDGHHPEWLALIADVVGSRRLPDRERAQREIEGVLEQVNREAVGSLRSPLGLIRGDEIQGVLRPDGDPLAWVRRLRYRLVQLQPPVRLRVGLGLGEVATAFEGRHTWELDGPAFHRSREALEAARAARGPATLLRSGRRDLDEGVNALLGLLDALVGRWTAEQWEAIAAYEDAGTYQRAAGRLGIAFQNVQKRCAAAHWNEVRAAEAYLDQLLARTTREAGR</sequence>
<dbReference type="OrthoDB" id="3197351at2"/>
<evidence type="ECO:0000313" key="1">
    <source>
        <dbReference type="EMBL" id="BAS29319.1"/>
    </source>
</evidence>
<reference evidence="2" key="1">
    <citation type="submission" date="2015-07" db="EMBL/GenBank/DDBJ databases">
        <title>Complete genome sequence and phylogenetic analysis of Limnochorda pilosa.</title>
        <authorList>
            <person name="Watanabe M."/>
            <person name="Kojima H."/>
            <person name="Fukui M."/>
        </authorList>
    </citation>
    <scope>NUCLEOTIDE SEQUENCE [LARGE SCALE GENOMIC DNA]</scope>
    <source>
        <strain evidence="2">HC45</strain>
    </source>
</reference>
<dbReference type="KEGG" id="lpil:LIP_3507"/>
<accession>A0A0K2SR71</accession>
<dbReference type="InterPro" id="IPR032580">
    <property type="entry name" value="SatD"/>
</dbReference>
<dbReference type="STRING" id="1555112.LIP_3507"/>
<dbReference type="EMBL" id="AP014924">
    <property type="protein sequence ID" value="BAS29319.1"/>
    <property type="molecule type" value="Genomic_DNA"/>
</dbReference>
<keyword evidence="2" id="KW-1185">Reference proteome</keyword>
<organism evidence="1 2">
    <name type="scientific">Limnochorda pilosa</name>
    <dbReference type="NCBI Taxonomy" id="1555112"/>
    <lineage>
        <taxon>Bacteria</taxon>
        <taxon>Bacillati</taxon>
        <taxon>Bacillota</taxon>
        <taxon>Limnochordia</taxon>
        <taxon>Limnochordales</taxon>
        <taxon>Limnochordaceae</taxon>
        <taxon>Limnochorda</taxon>
    </lineage>
</organism>
<dbReference type="Pfam" id="PF16264">
    <property type="entry name" value="SatD"/>
    <property type="match status" value="1"/>
</dbReference>
<gene>
    <name evidence="1" type="ORF">LIP_3507</name>
</gene>
<proteinExistence type="predicted"/>
<reference evidence="2" key="2">
    <citation type="journal article" date="2016" name="Int. J. Syst. Evol. Microbiol.">
        <title>Complete genome sequence and cell structure of Limnochorda pilosa, a Gram-negative spore-former within the phylum Firmicutes.</title>
        <authorList>
            <person name="Watanabe M."/>
            <person name="Kojima H."/>
            <person name="Fukui M."/>
        </authorList>
    </citation>
    <scope>NUCLEOTIDE SEQUENCE [LARGE SCALE GENOMIC DNA]</scope>
    <source>
        <strain evidence="2">HC45</strain>
    </source>
</reference>
<dbReference type="RefSeq" id="WP_068140894.1">
    <property type="nucleotide sequence ID" value="NZ_AP014924.1"/>
</dbReference>
<dbReference type="AlphaFoldDB" id="A0A0K2SR71"/>